<dbReference type="InterPro" id="IPR011059">
    <property type="entry name" value="Metal-dep_hydrolase_composite"/>
</dbReference>
<sequence length="445" mass="46246">MQFRLLAAAAALASATPALAQTASPAAERVTVIHAGTLIAEPGRPQLRNASVIVRGRKIAEVRPGFADVPGAQVIDLRTATVMPGLIDMHVHLGGLDDRVEERMQENLRDAEDEAYTALLNARKTLMAGFTTVRDLGGDARTILSLRDAINANQFAGPTIVSAAGMVSISGGHGDPRNGANRDIAGIAQTRMGNVCNGAEDCRRATREQIGAGAEVIKFAATGGVLSNVPGGLAQQMMDDEMRAVVSTAKTFGRKVAAHAHGVDGINAALRAGVDSIEHGTFTNAETFRLYRQTGAYYVPTLLAPAAAYADGLRGALTPAQFEKARAAAGNAEKSFGNAIRAGVKIAFGTDTGVSPHGRNAEEFTLMVKNGMAPADAIRAATVSAADLLDKSASIGTIAPGKDADIIAVGGDPLANISELESVDFVMKHGRVHKTGGQRQLTEVD</sequence>
<dbReference type="GO" id="GO:0016810">
    <property type="term" value="F:hydrolase activity, acting on carbon-nitrogen (but not peptide) bonds"/>
    <property type="evidence" value="ECO:0007669"/>
    <property type="project" value="InterPro"/>
</dbReference>
<organism evidence="3">
    <name type="scientific">uncultured Sphingomonas sp</name>
    <dbReference type="NCBI Taxonomy" id="158754"/>
    <lineage>
        <taxon>Bacteria</taxon>
        <taxon>Pseudomonadati</taxon>
        <taxon>Pseudomonadota</taxon>
        <taxon>Alphaproteobacteria</taxon>
        <taxon>Sphingomonadales</taxon>
        <taxon>Sphingomonadaceae</taxon>
        <taxon>Sphingomonas</taxon>
        <taxon>environmental samples</taxon>
    </lineage>
</organism>
<protein>
    <submittedName>
        <fullName evidence="3">Xaa-Pro dipeptidase family enzyme</fullName>
    </submittedName>
</protein>
<dbReference type="PANTHER" id="PTHR43135">
    <property type="entry name" value="ALPHA-D-RIBOSE 1-METHYLPHOSPHONATE 5-TRIPHOSPHATE DIPHOSPHATASE"/>
    <property type="match status" value="1"/>
</dbReference>
<feature type="signal peptide" evidence="1">
    <location>
        <begin position="1"/>
        <end position="20"/>
    </location>
</feature>
<keyword evidence="1" id="KW-0732">Signal</keyword>
<gene>
    <name evidence="3" type="ORF">AVDCRST_MAG44-1135</name>
</gene>
<dbReference type="EMBL" id="CADCVY010000080">
    <property type="protein sequence ID" value="CAA9507826.1"/>
    <property type="molecule type" value="Genomic_DNA"/>
</dbReference>
<dbReference type="PANTHER" id="PTHR43135:SF3">
    <property type="entry name" value="ALPHA-D-RIBOSE 1-METHYLPHOSPHONATE 5-TRIPHOSPHATE DIPHOSPHATASE"/>
    <property type="match status" value="1"/>
</dbReference>
<name>A0A6J4SWW3_9SPHN</name>
<reference evidence="3" key="1">
    <citation type="submission" date="2020-02" db="EMBL/GenBank/DDBJ databases">
        <authorList>
            <person name="Meier V. D."/>
        </authorList>
    </citation>
    <scope>NUCLEOTIDE SEQUENCE</scope>
    <source>
        <strain evidence="3">AVDCRST_MAG44</strain>
    </source>
</reference>
<feature type="domain" description="Amidohydrolase-related" evidence="2">
    <location>
        <begin position="81"/>
        <end position="432"/>
    </location>
</feature>
<dbReference type="Gene3D" id="2.30.40.10">
    <property type="entry name" value="Urease, subunit C, domain 1"/>
    <property type="match status" value="1"/>
</dbReference>
<dbReference type="SUPFAM" id="SSF51338">
    <property type="entry name" value="Composite domain of metallo-dependent hydrolases"/>
    <property type="match status" value="1"/>
</dbReference>
<evidence type="ECO:0000313" key="3">
    <source>
        <dbReference type="EMBL" id="CAA9507826.1"/>
    </source>
</evidence>
<dbReference type="InterPro" id="IPR032466">
    <property type="entry name" value="Metal_Hydrolase"/>
</dbReference>
<dbReference type="InterPro" id="IPR006680">
    <property type="entry name" value="Amidohydro-rel"/>
</dbReference>
<feature type="chain" id="PRO_5026872935" evidence="1">
    <location>
        <begin position="21"/>
        <end position="445"/>
    </location>
</feature>
<dbReference type="InterPro" id="IPR051781">
    <property type="entry name" value="Metallo-dep_Hydrolase"/>
</dbReference>
<dbReference type="Gene3D" id="3.20.20.140">
    <property type="entry name" value="Metal-dependent hydrolases"/>
    <property type="match status" value="1"/>
</dbReference>
<evidence type="ECO:0000256" key="1">
    <source>
        <dbReference type="SAM" id="SignalP"/>
    </source>
</evidence>
<dbReference type="SUPFAM" id="SSF51556">
    <property type="entry name" value="Metallo-dependent hydrolases"/>
    <property type="match status" value="1"/>
</dbReference>
<evidence type="ECO:0000259" key="2">
    <source>
        <dbReference type="Pfam" id="PF01979"/>
    </source>
</evidence>
<dbReference type="AlphaFoldDB" id="A0A6J4SWW3"/>
<dbReference type="CDD" id="cd01299">
    <property type="entry name" value="Met_dep_hydrolase_A"/>
    <property type="match status" value="1"/>
</dbReference>
<dbReference type="Pfam" id="PF01979">
    <property type="entry name" value="Amidohydro_1"/>
    <property type="match status" value="1"/>
</dbReference>
<accession>A0A6J4SWW3</accession>
<dbReference type="InterPro" id="IPR057744">
    <property type="entry name" value="OTAase-like"/>
</dbReference>
<proteinExistence type="predicted"/>